<evidence type="ECO:0000313" key="2">
    <source>
        <dbReference type="Proteomes" id="UP000249016"/>
    </source>
</evidence>
<dbReference type="RefSeq" id="WP_111340863.1">
    <property type="nucleotide sequence ID" value="NZ_QLII01000001.1"/>
</dbReference>
<evidence type="ECO:0000313" key="1">
    <source>
        <dbReference type="EMBL" id="RAI73990.1"/>
    </source>
</evidence>
<gene>
    <name evidence="1" type="ORF">HMF3257_05760</name>
</gene>
<name>A0A327NF72_9BACT</name>
<proteinExistence type="predicted"/>
<dbReference type="EMBL" id="QLII01000001">
    <property type="protein sequence ID" value="RAI73990.1"/>
    <property type="molecule type" value="Genomic_DNA"/>
</dbReference>
<sequence>MEQGKQQLKVLGEIQEAIKAADTSQQQAMSRLANSVAYSLDVSTRSNAQAMDNLATTTRNGLESLAFSTKTGLNGMASQVGSLKGSINAVEGAVYQVRDSVNGTTSAVYNTNQAGRLDNLIGAISIFGRMK</sequence>
<comment type="caution">
    <text evidence="1">The sequence shown here is derived from an EMBL/GenBank/DDBJ whole genome shotgun (WGS) entry which is preliminary data.</text>
</comment>
<reference evidence="1 2" key="1">
    <citation type="submission" date="2018-06" db="EMBL/GenBank/DDBJ databases">
        <title>Spirosoma sp. HMF3257 Genome sequencing and assembly.</title>
        <authorList>
            <person name="Kang H."/>
            <person name="Cha I."/>
            <person name="Kim H."/>
            <person name="Kang J."/>
            <person name="Joh K."/>
        </authorList>
    </citation>
    <scope>NUCLEOTIDE SEQUENCE [LARGE SCALE GENOMIC DNA]</scope>
    <source>
        <strain evidence="1 2">HMF3257</strain>
    </source>
</reference>
<keyword evidence="2" id="KW-1185">Reference proteome</keyword>
<dbReference type="AlphaFoldDB" id="A0A327NF72"/>
<organism evidence="1 2">
    <name type="scientific">Spirosoma telluris</name>
    <dbReference type="NCBI Taxonomy" id="2183553"/>
    <lineage>
        <taxon>Bacteria</taxon>
        <taxon>Pseudomonadati</taxon>
        <taxon>Bacteroidota</taxon>
        <taxon>Cytophagia</taxon>
        <taxon>Cytophagales</taxon>
        <taxon>Cytophagaceae</taxon>
        <taxon>Spirosoma</taxon>
    </lineage>
</organism>
<dbReference type="Proteomes" id="UP000249016">
    <property type="component" value="Unassembled WGS sequence"/>
</dbReference>
<accession>A0A327NF72</accession>
<protein>
    <submittedName>
        <fullName evidence="1">Uncharacterized protein</fullName>
    </submittedName>
</protein>